<keyword evidence="7" id="KW-1185">Reference proteome</keyword>
<feature type="coiled-coil region" evidence="3">
    <location>
        <begin position="380"/>
        <end position="407"/>
    </location>
</feature>
<comment type="similarity">
    <text evidence="1">Belongs to the remorin family.</text>
</comment>
<dbReference type="Pfam" id="PF03763">
    <property type="entry name" value="Remorin_C"/>
    <property type="match status" value="1"/>
</dbReference>
<dbReference type="InterPro" id="IPR005516">
    <property type="entry name" value="Remorin_C"/>
</dbReference>
<gene>
    <name evidence="6" type="ORF">ZIOFF_058794</name>
</gene>
<evidence type="ECO:0000256" key="1">
    <source>
        <dbReference type="ARBA" id="ARBA00005711"/>
    </source>
</evidence>
<reference evidence="6 7" key="1">
    <citation type="submission" date="2020-08" db="EMBL/GenBank/DDBJ databases">
        <title>Plant Genome Project.</title>
        <authorList>
            <person name="Zhang R.-G."/>
        </authorList>
    </citation>
    <scope>NUCLEOTIDE SEQUENCE [LARGE SCALE GENOMIC DNA]</scope>
    <source>
        <tissue evidence="6">Rhizome</tissue>
    </source>
</reference>
<comment type="subcellular location">
    <subcellularLocation>
        <location evidence="2">Nucleus</location>
    </subcellularLocation>
</comment>
<proteinExistence type="inferred from homology"/>
<keyword evidence="3" id="KW-0175">Coiled coil</keyword>
<name>A0A8J5KM77_ZINOF</name>
<evidence type="ECO:0000259" key="5">
    <source>
        <dbReference type="Pfam" id="PF03763"/>
    </source>
</evidence>
<dbReference type="PANTHER" id="PTHR31669">
    <property type="entry name" value="PROTEIN FAR1-RELATED SEQUENCE 10-RELATED"/>
    <property type="match status" value="1"/>
</dbReference>
<evidence type="ECO:0000313" key="7">
    <source>
        <dbReference type="Proteomes" id="UP000734854"/>
    </source>
</evidence>
<sequence length="561" mass="64823">MLNCFRNSSFHNGCVYDCSNTVWTAKIREQEAEYAEKMKNKITMVHKAAKEKRAMTEAMCREELLKSEESAAKYHVTGQMPKQACIIVMKHYTFSNLSENSQRFATAFFYLISSLAETFINFMVKRRMSRLGDGDAEGIRKLFITMQLRDRNFFHLMDVDDEGRQCNVLWIHPRSKAAYEEFHDWLFMNWLEAMGNIHPTATLTEQCESIKIACSPKGCDAQHYHQFCLWHILSKVPQKFKNAVDFDKAVVEFKAMVYDSITIGTFESKWAEFVRSHGMEGSEWLKALYDDRENWVPIYLNHTFWAEPVNGTENPSLSRLCHRGLWGSRNQKALILSWACYLDAFSSYPLCTWLPSVYRGHDSCNEWSVPPSPKSMEALYLNFREEQKKLVEEIKDLKGEMKEFLIRSCKEATKEYVRDMLLEEFPLSKMYELFLECVKEEASRKPVSMIVISDSSFAQSADPRELPTSLEAQGEVRVLPLLERLEADESGDEKDESGARSSGQRRRAPPPHIADDSADEDQEPVGYREAEVVHRPNLPTSERDLVDLAVELDLSMRIEIA</sequence>
<comment type="caution">
    <text evidence="6">The sequence shown here is derived from an EMBL/GenBank/DDBJ whole genome shotgun (WGS) entry which is preliminary data.</text>
</comment>
<feature type="compositionally biased region" description="Acidic residues" evidence="4">
    <location>
        <begin position="486"/>
        <end position="495"/>
    </location>
</feature>
<dbReference type="InterPro" id="IPR031052">
    <property type="entry name" value="FHY3/FAR1"/>
</dbReference>
<evidence type="ECO:0000256" key="2">
    <source>
        <dbReference type="RuleBase" id="RU367018"/>
    </source>
</evidence>
<evidence type="ECO:0000313" key="6">
    <source>
        <dbReference type="EMBL" id="KAG6482163.1"/>
    </source>
</evidence>
<dbReference type="GO" id="GO:0006355">
    <property type="term" value="P:regulation of DNA-templated transcription"/>
    <property type="evidence" value="ECO:0007669"/>
    <property type="project" value="UniProtKB-UniRule"/>
</dbReference>
<organism evidence="6 7">
    <name type="scientific">Zingiber officinale</name>
    <name type="common">Ginger</name>
    <name type="synonym">Amomum zingiber</name>
    <dbReference type="NCBI Taxonomy" id="94328"/>
    <lineage>
        <taxon>Eukaryota</taxon>
        <taxon>Viridiplantae</taxon>
        <taxon>Streptophyta</taxon>
        <taxon>Embryophyta</taxon>
        <taxon>Tracheophyta</taxon>
        <taxon>Spermatophyta</taxon>
        <taxon>Magnoliopsida</taxon>
        <taxon>Liliopsida</taxon>
        <taxon>Zingiberales</taxon>
        <taxon>Zingiberaceae</taxon>
        <taxon>Zingiber</taxon>
    </lineage>
</organism>
<protein>
    <recommendedName>
        <fullName evidence="2">Protein FAR1-RELATED SEQUENCE</fullName>
    </recommendedName>
</protein>
<keyword evidence="2" id="KW-0479">Metal-binding</keyword>
<evidence type="ECO:0000256" key="3">
    <source>
        <dbReference type="SAM" id="Coils"/>
    </source>
</evidence>
<dbReference type="GO" id="GO:0008270">
    <property type="term" value="F:zinc ion binding"/>
    <property type="evidence" value="ECO:0007669"/>
    <property type="project" value="UniProtKB-UniRule"/>
</dbReference>
<evidence type="ECO:0000256" key="4">
    <source>
        <dbReference type="SAM" id="MobiDB-lite"/>
    </source>
</evidence>
<keyword evidence="2" id="KW-0863">Zinc-finger</keyword>
<dbReference type="Proteomes" id="UP000734854">
    <property type="component" value="Unassembled WGS sequence"/>
</dbReference>
<feature type="region of interest" description="Disordered" evidence="4">
    <location>
        <begin position="484"/>
        <end position="541"/>
    </location>
</feature>
<keyword evidence="2" id="KW-0862">Zinc</keyword>
<dbReference type="PANTHER" id="PTHR31669:SF283">
    <property type="entry name" value="PROTEIN FAR1-RELATED SEQUENCE"/>
    <property type="match status" value="1"/>
</dbReference>
<keyword evidence="2" id="KW-0539">Nucleus</keyword>
<dbReference type="EMBL" id="JACMSC010000016">
    <property type="protein sequence ID" value="KAG6482163.1"/>
    <property type="molecule type" value="Genomic_DNA"/>
</dbReference>
<dbReference type="GO" id="GO:0005634">
    <property type="term" value="C:nucleus"/>
    <property type="evidence" value="ECO:0007669"/>
    <property type="project" value="UniProtKB-SubCell"/>
</dbReference>
<comment type="function">
    <text evidence="2">Putative transcription activator involved in regulating light control of development.</text>
</comment>
<accession>A0A8J5KM77</accession>
<comment type="similarity">
    <text evidence="2">Belongs to the FHY3/FAR1 family.</text>
</comment>
<feature type="domain" description="Remorin C-terminal" evidence="5">
    <location>
        <begin position="26"/>
        <end position="82"/>
    </location>
</feature>
<dbReference type="AlphaFoldDB" id="A0A8J5KM77"/>